<dbReference type="Gene3D" id="1.10.510.10">
    <property type="entry name" value="Transferase(Phosphotransferase) domain 1"/>
    <property type="match status" value="1"/>
</dbReference>
<name>A0A0C3QI74_9AGAM</name>
<proteinExistence type="predicted"/>
<protein>
    <recommendedName>
        <fullName evidence="1">Protein kinase domain-containing protein</fullName>
    </recommendedName>
</protein>
<dbReference type="AlphaFoldDB" id="A0A0C3QI74"/>
<dbReference type="HOGENOM" id="CLU_000288_7_18_1"/>
<dbReference type="EMBL" id="KN822960">
    <property type="protein sequence ID" value="KIO31705.1"/>
    <property type="molecule type" value="Genomic_DNA"/>
</dbReference>
<dbReference type="PROSITE" id="PS50011">
    <property type="entry name" value="PROTEIN_KINASE_DOM"/>
    <property type="match status" value="1"/>
</dbReference>
<dbReference type="PANTHER" id="PTHR44329:SF214">
    <property type="entry name" value="PROTEIN KINASE DOMAIN-CONTAINING PROTEIN"/>
    <property type="match status" value="1"/>
</dbReference>
<reference evidence="2 3" key="1">
    <citation type="submission" date="2014-04" db="EMBL/GenBank/DDBJ databases">
        <authorList>
            <consortium name="DOE Joint Genome Institute"/>
            <person name="Kuo A."/>
            <person name="Girlanda M."/>
            <person name="Perotto S."/>
            <person name="Kohler A."/>
            <person name="Nagy L.G."/>
            <person name="Floudas D."/>
            <person name="Copeland A."/>
            <person name="Barry K.W."/>
            <person name="Cichocki N."/>
            <person name="Veneault-Fourrey C."/>
            <person name="LaButti K."/>
            <person name="Lindquist E.A."/>
            <person name="Lipzen A."/>
            <person name="Lundell T."/>
            <person name="Morin E."/>
            <person name="Murat C."/>
            <person name="Sun H."/>
            <person name="Tunlid A."/>
            <person name="Henrissat B."/>
            <person name="Grigoriev I.V."/>
            <person name="Hibbett D.S."/>
            <person name="Martin F."/>
            <person name="Nordberg H.P."/>
            <person name="Cantor M.N."/>
            <person name="Hua S.X."/>
        </authorList>
    </citation>
    <scope>NUCLEOTIDE SEQUENCE [LARGE SCALE GENOMIC DNA]</scope>
    <source>
        <strain evidence="2 3">MUT 4182</strain>
    </source>
</reference>
<reference evidence="3" key="2">
    <citation type="submission" date="2015-01" db="EMBL/GenBank/DDBJ databases">
        <title>Evolutionary Origins and Diversification of the Mycorrhizal Mutualists.</title>
        <authorList>
            <consortium name="DOE Joint Genome Institute"/>
            <consortium name="Mycorrhizal Genomics Consortium"/>
            <person name="Kohler A."/>
            <person name="Kuo A."/>
            <person name="Nagy L.G."/>
            <person name="Floudas D."/>
            <person name="Copeland A."/>
            <person name="Barry K.W."/>
            <person name="Cichocki N."/>
            <person name="Veneault-Fourrey C."/>
            <person name="LaButti K."/>
            <person name="Lindquist E.A."/>
            <person name="Lipzen A."/>
            <person name="Lundell T."/>
            <person name="Morin E."/>
            <person name="Murat C."/>
            <person name="Riley R."/>
            <person name="Ohm R."/>
            <person name="Sun H."/>
            <person name="Tunlid A."/>
            <person name="Henrissat B."/>
            <person name="Grigoriev I.V."/>
            <person name="Hibbett D.S."/>
            <person name="Martin F."/>
        </authorList>
    </citation>
    <scope>NUCLEOTIDE SEQUENCE [LARGE SCALE GENOMIC DNA]</scope>
    <source>
        <strain evidence="3">MUT 4182</strain>
    </source>
</reference>
<dbReference type="PANTHER" id="PTHR44329">
    <property type="entry name" value="SERINE/THREONINE-PROTEIN KINASE TNNI3K-RELATED"/>
    <property type="match status" value="1"/>
</dbReference>
<evidence type="ECO:0000313" key="2">
    <source>
        <dbReference type="EMBL" id="KIO31705.1"/>
    </source>
</evidence>
<dbReference type="Proteomes" id="UP000054248">
    <property type="component" value="Unassembled WGS sequence"/>
</dbReference>
<dbReference type="OrthoDB" id="4062651at2759"/>
<sequence>RFEREAATWRRLKHRHILEFLGTFQRDGHFYLVSPFMENGTLLEYLGRNPDIDRVRLLGQTADAINYLHIKDVLHGDIKASNILISREASVLLCDFGLARMTDSDTSSLMKGAGSTRWMAPELFNKEPKSTETDIHAFGMTIAEVLKGEVPLKHLSSQGAIMLAVMTGERPSEYPRSSSAGIPYDTAWGVAKACWEPDPSERISIREACRLLLIGGSRPAHSSPFHIR</sequence>
<dbReference type="InterPro" id="IPR008271">
    <property type="entry name" value="Ser/Thr_kinase_AS"/>
</dbReference>
<dbReference type="GO" id="GO:0005524">
    <property type="term" value="F:ATP binding"/>
    <property type="evidence" value="ECO:0007669"/>
    <property type="project" value="InterPro"/>
</dbReference>
<gene>
    <name evidence="2" type="ORF">M407DRAFT_67620</name>
</gene>
<dbReference type="PIRSF" id="PIRSF000654">
    <property type="entry name" value="Integrin-linked_kinase"/>
    <property type="match status" value="1"/>
</dbReference>
<accession>A0A0C3QI74</accession>
<dbReference type="PROSITE" id="PS00108">
    <property type="entry name" value="PROTEIN_KINASE_ST"/>
    <property type="match status" value="1"/>
</dbReference>
<dbReference type="Pfam" id="PF00069">
    <property type="entry name" value="Pkinase"/>
    <property type="match status" value="1"/>
</dbReference>
<dbReference type="InterPro" id="IPR051681">
    <property type="entry name" value="Ser/Thr_Kinases-Pseudokinases"/>
</dbReference>
<dbReference type="InterPro" id="IPR011009">
    <property type="entry name" value="Kinase-like_dom_sf"/>
</dbReference>
<feature type="domain" description="Protein kinase" evidence="1">
    <location>
        <begin position="1"/>
        <end position="214"/>
    </location>
</feature>
<feature type="non-terminal residue" evidence="2">
    <location>
        <position position="1"/>
    </location>
</feature>
<keyword evidence="3" id="KW-1185">Reference proteome</keyword>
<dbReference type="SMART" id="SM00220">
    <property type="entry name" value="S_TKc"/>
    <property type="match status" value="1"/>
</dbReference>
<dbReference type="STRING" id="1051891.A0A0C3QI74"/>
<dbReference type="GO" id="GO:0004674">
    <property type="term" value="F:protein serine/threonine kinase activity"/>
    <property type="evidence" value="ECO:0007669"/>
    <property type="project" value="TreeGrafter"/>
</dbReference>
<evidence type="ECO:0000313" key="3">
    <source>
        <dbReference type="Proteomes" id="UP000054248"/>
    </source>
</evidence>
<dbReference type="SUPFAM" id="SSF56112">
    <property type="entry name" value="Protein kinase-like (PK-like)"/>
    <property type="match status" value="1"/>
</dbReference>
<dbReference type="InterPro" id="IPR000719">
    <property type="entry name" value="Prot_kinase_dom"/>
</dbReference>
<evidence type="ECO:0000259" key="1">
    <source>
        <dbReference type="PROSITE" id="PS50011"/>
    </source>
</evidence>
<organism evidence="2 3">
    <name type="scientific">Tulasnella calospora MUT 4182</name>
    <dbReference type="NCBI Taxonomy" id="1051891"/>
    <lineage>
        <taxon>Eukaryota</taxon>
        <taxon>Fungi</taxon>
        <taxon>Dikarya</taxon>
        <taxon>Basidiomycota</taxon>
        <taxon>Agaricomycotina</taxon>
        <taxon>Agaricomycetes</taxon>
        <taxon>Cantharellales</taxon>
        <taxon>Tulasnellaceae</taxon>
        <taxon>Tulasnella</taxon>
    </lineage>
</organism>